<proteinExistence type="predicted"/>
<evidence type="ECO:0000256" key="1">
    <source>
        <dbReference type="SAM" id="Coils"/>
    </source>
</evidence>
<comment type="caution">
    <text evidence="2">The sequence shown here is derived from an EMBL/GenBank/DDBJ whole genome shotgun (WGS) entry which is preliminary data.</text>
</comment>
<accession>A0AAV2I1T5</accession>
<name>A0AAV2I1T5_LYMST</name>
<organism evidence="2 3">
    <name type="scientific">Lymnaea stagnalis</name>
    <name type="common">Great pond snail</name>
    <name type="synonym">Helix stagnalis</name>
    <dbReference type="NCBI Taxonomy" id="6523"/>
    <lineage>
        <taxon>Eukaryota</taxon>
        <taxon>Metazoa</taxon>
        <taxon>Spiralia</taxon>
        <taxon>Lophotrochozoa</taxon>
        <taxon>Mollusca</taxon>
        <taxon>Gastropoda</taxon>
        <taxon>Heterobranchia</taxon>
        <taxon>Euthyneura</taxon>
        <taxon>Panpulmonata</taxon>
        <taxon>Hygrophila</taxon>
        <taxon>Lymnaeoidea</taxon>
        <taxon>Lymnaeidae</taxon>
        <taxon>Lymnaea</taxon>
    </lineage>
</organism>
<dbReference type="Proteomes" id="UP001497497">
    <property type="component" value="Unassembled WGS sequence"/>
</dbReference>
<gene>
    <name evidence="2" type="ORF">GSLYS_00014233001</name>
</gene>
<reference evidence="2 3" key="1">
    <citation type="submission" date="2024-04" db="EMBL/GenBank/DDBJ databases">
        <authorList>
            <consortium name="Genoscope - CEA"/>
            <person name="William W."/>
        </authorList>
    </citation>
    <scope>NUCLEOTIDE SEQUENCE [LARGE SCALE GENOMIC DNA]</scope>
</reference>
<keyword evidence="3" id="KW-1185">Reference proteome</keyword>
<protein>
    <submittedName>
        <fullName evidence="2">Uncharacterized protein</fullName>
    </submittedName>
</protein>
<evidence type="ECO:0000313" key="2">
    <source>
        <dbReference type="EMBL" id="CAL1540584.1"/>
    </source>
</evidence>
<dbReference type="EMBL" id="CAXITT010000389">
    <property type="protein sequence ID" value="CAL1540584.1"/>
    <property type="molecule type" value="Genomic_DNA"/>
</dbReference>
<feature type="coiled-coil region" evidence="1">
    <location>
        <begin position="270"/>
        <end position="304"/>
    </location>
</feature>
<feature type="non-terminal residue" evidence="2">
    <location>
        <position position="327"/>
    </location>
</feature>
<sequence>MTTTNDSSMSTFTNGSDMSTDVISLSSDDTSCKKSETITNDICASTGDVVTHSSDRTTISQSRTQTEDSCMSINVMPMSFNAKKSNKKKTCKHFNAYVSKFTSDEGFPFTMGYVYNTYTTLGNSISKTSELLLANLKAKGHDCTPISVHSALNRFVRNITMYKKDKSKNWFRIKSYLNEWFRVPQRKTKKPTLAVVTDDPTLLSGDDVNQEKAIAMEPEIRLKTDCEKCPAIRQSYRKAIAEFKDKLRASKLTIREMSKRFDVKRVNQDIKRKVASRLKLREKIQALRKENLSLKKEVENLKIVVERDYGAIARAEKRKRKRTELEL</sequence>
<evidence type="ECO:0000313" key="3">
    <source>
        <dbReference type="Proteomes" id="UP001497497"/>
    </source>
</evidence>
<keyword evidence="1" id="KW-0175">Coiled coil</keyword>
<dbReference type="AlphaFoldDB" id="A0AAV2I1T5"/>